<dbReference type="EMBL" id="FUYH01000003">
    <property type="protein sequence ID" value="SKA79349.1"/>
    <property type="molecule type" value="Genomic_DNA"/>
</dbReference>
<reference evidence="12" key="1">
    <citation type="submission" date="2017-02" db="EMBL/GenBank/DDBJ databases">
        <authorList>
            <person name="Varghese N."/>
            <person name="Submissions S."/>
        </authorList>
    </citation>
    <scope>NUCLEOTIDE SEQUENCE [LARGE SCALE GENOMIC DNA]</scope>
    <source>
        <strain evidence="12">USBA 833</strain>
    </source>
</reference>
<proteinExistence type="predicted"/>
<dbReference type="PANTHER" id="PTHR43155">
    <property type="entry name" value="CYCLIC DI-GMP PHOSPHODIESTERASE PA4108-RELATED"/>
    <property type="match status" value="1"/>
</dbReference>
<evidence type="ECO:0000313" key="11">
    <source>
        <dbReference type="EMBL" id="SKA79349.1"/>
    </source>
</evidence>
<evidence type="ECO:0000256" key="4">
    <source>
        <dbReference type="ARBA" id="ARBA00022989"/>
    </source>
</evidence>
<dbReference type="InterPro" id="IPR003607">
    <property type="entry name" value="HD/PDEase_dom"/>
</dbReference>
<keyword evidence="3 7" id="KW-0812">Transmembrane</keyword>
<dbReference type="InterPro" id="IPR000014">
    <property type="entry name" value="PAS"/>
</dbReference>
<feature type="domain" description="HD-GYP" evidence="10">
    <location>
        <begin position="532"/>
        <end position="718"/>
    </location>
</feature>
<dbReference type="Pfam" id="PF17200">
    <property type="entry name" value="sCache_2"/>
    <property type="match status" value="1"/>
</dbReference>
<evidence type="ECO:0000313" key="12">
    <source>
        <dbReference type="Proteomes" id="UP000190105"/>
    </source>
</evidence>
<dbReference type="NCBIfam" id="TIGR00229">
    <property type="entry name" value="sensory_box"/>
    <property type="match status" value="1"/>
</dbReference>
<dbReference type="STRING" id="1147123.SAMN05443428_10340"/>
<feature type="coiled-coil region" evidence="6">
    <location>
        <begin position="469"/>
        <end position="496"/>
    </location>
</feature>
<dbReference type="AlphaFoldDB" id="A0A1T4WQ21"/>
<dbReference type="Pfam" id="PF00990">
    <property type="entry name" value="GGDEF"/>
    <property type="match status" value="1"/>
</dbReference>
<dbReference type="SUPFAM" id="SSF55785">
    <property type="entry name" value="PYP-like sensor domain (PAS domain)"/>
    <property type="match status" value="1"/>
</dbReference>
<evidence type="ECO:0000259" key="9">
    <source>
        <dbReference type="PROSITE" id="PS50887"/>
    </source>
</evidence>
<dbReference type="InterPro" id="IPR029787">
    <property type="entry name" value="Nucleotide_cyclase"/>
</dbReference>
<dbReference type="Pfam" id="PF00989">
    <property type="entry name" value="PAS"/>
    <property type="match status" value="1"/>
</dbReference>
<dbReference type="InterPro" id="IPR013767">
    <property type="entry name" value="PAS_fold"/>
</dbReference>
<name>A0A1T4WQ21_9CLOT</name>
<dbReference type="InterPro" id="IPR033480">
    <property type="entry name" value="sCache_2"/>
</dbReference>
<keyword evidence="12" id="KW-1185">Reference proteome</keyword>
<evidence type="ECO:0000256" key="7">
    <source>
        <dbReference type="SAM" id="Phobius"/>
    </source>
</evidence>
<sequence>MKNIFRNIKKFFGFNILFILAIVIIVFQLYYTDTISQKFYEQVEFEKRLELKQKVDIAYNTILPIIEKIRKGEITKEKATKEITDIVSRMTYDENGFKNYIFMSSYDGTYFVQPFEPDNVGKNFYDYKDPNGTYVIRELIKAAKEHPMGHYITYLSFQSDYNEYRPKLSYVRGIPEINAYIGTGMYSKTAIESIYKLLDLMRVALILILIFILFLFYVYTRKLLFDNKLLEGEIDKRQRAESELIIEKKNIALKNEYLKTLFYNSPDAIAEFDENNIVVDVNESFEKLFQYKKEECIGKDIDYLVSSENRYSDAKEITNDVYKKGYVFTEGIRFTKYKRPISVKIRGLLIKVDDKNVGGYGIYTDISEQKRYEKKLEYFSFHDSLTKLYNYSYFYSQMNNYSKEEALPLSIIMADVNGLKLVNDTMGHAYGDKLLKSFANILLLCKRKEDTAIRLGGDEFVLIMPNTNKSEAIKVLNNINKEIESYNEKLDEKILRLSIATGLAIKKDLNKTVEDVLKQADDNMYKNKLLDKTSSKNHILNVLIAALGEKDYITKGHTERVSKLCRKMIKKLDIDYSKLNNLMLLSDVHDLGKVAIPDNILNKPEPLTDEEWNIMKSHCEKGYKIALSTPELAGIADLILKHHERWDGKGYPLGIMGDEIPIECRILSIVDSYDAMTSKRPYNNPKTHKEALEEIKRCSGTQFDPELAEIFVSDDMWE</sequence>
<comment type="subcellular location">
    <subcellularLocation>
        <location evidence="1">Cell membrane</location>
        <topology evidence="1">Multi-pass membrane protein</topology>
    </subcellularLocation>
</comment>
<feature type="transmembrane region" description="Helical" evidence="7">
    <location>
        <begin position="12"/>
        <end position="31"/>
    </location>
</feature>
<dbReference type="Proteomes" id="UP000190105">
    <property type="component" value="Unassembled WGS sequence"/>
</dbReference>
<protein>
    <submittedName>
        <fullName evidence="11">PAS domain S-box-containing protein/diguanylate cyclase (GGDEF) domain-containing protein</fullName>
    </submittedName>
</protein>
<evidence type="ECO:0000256" key="3">
    <source>
        <dbReference type="ARBA" id="ARBA00022692"/>
    </source>
</evidence>
<dbReference type="GO" id="GO:0005886">
    <property type="term" value="C:plasma membrane"/>
    <property type="evidence" value="ECO:0007669"/>
    <property type="project" value="UniProtKB-SubCell"/>
</dbReference>
<evidence type="ECO:0000259" key="10">
    <source>
        <dbReference type="PROSITE" id="PS51832"/>
    </source>
</evidence>
<dbReference type="InterPro" id="IPR035965">
    <property type="entry name" value="PAS-like_dom_sf"/>
</dbReference>
<keyword evidence="6" id="KW-0175">Coiled coil</keyword>
<keyword evidence="4 7" id="KW-1133">Transmembrane helix</keyword>
<dbReference type="CDD" id="cd01949">
    <property type="entry name" value="GGDEF"/>
    <property type="match status" value="1"/>
</dbReference>
<dbReference type="SUPFAM" id="SSF109604">
    <property type="entry name" value="HD-domain/PDEase-like"/>
    <property type="match status" value="1"/>
</dbReference>
<dbReference type="NCBIfam" id="TIGR00254">
    <property type="entry name" value="GGDEF"/>
    <property type="match status" value="1"/>
</dbReference>
<dbReference type="Pfam" id="PF13487">
    <property type="entry name" value="HD_5"/>
    <property type="match status" value="1"/>
</dbReference>
<dbReference type="GO" id="GO:0006355">
    <property type="term" value="P:regulation of DNA-templated transcription"/>
    <property type="evidence" value="ECO:0007669"/>
    <property type="project" value="InterPro"/>
</dbReference>
<dbReference type="SUPFAM" id="SSF55073">
    <property type="entry name" value="Nucleotide cyclase"/>
    <property type="match status" value="1"/>
</dbReference>
<dbReference type="SMART" id="SM00091">
    <property type="entry name" value="PAS"/>
    <property type="match status" value="1"/>
</dbReference>
<dbReference type="InterPro" id="IPR043128">
    <property type="entry name" value="Rev_trsase/Diguanyl_cyclase"/>
</dbReference>
<dbReference type="Gene3D" id="1.10.3210.10">
    <property type="entry name" value="Hypothetical protein af1432"/>
    <property type="match status" value="1"/>
</dbReference>
<dbReference type="CDD" id="cd00077">
    <property type="entry name" value="HDc"/>
    <property type="match status" value="1"/>
</dbReference>
<keyword evidence="2" id="KW-1003">Cell membrane</keyword>
<organism evidence="11 12">
    <name type="scientific">Caloramator quimbayensis</name>
    <dbReference type="NCBI Taxonomy" id="1147123"/>
    <lineage>
        <taxon>Bacteria</taxon>
        <taxon>Bacillati</taxon>
        <taxon>Bacillota</taxon>
        <taxon>Clostridia</taxon>
        <taxon>Eubacteriales</taxon>
        <taxon>Clostridiaceae</taxon>
        <taxon>Caloramator</taxon>
    </lineage>
</organism>
<dbReference type="SMART" id="SM01049">
    <property type="entry name" value="Cache_2"/>
    <property type="match status" value="1"/>
</dbReference>
<dbReference type="InterPro" id="IPR000160">
    <property type="entry name" value="GGDEF_dom"/>
</dbReference>
<feature type="domain" description="PAS" evidence="8">
    <location>
        <begin position="254"/>
        <end position="325"/>
    </location>
</feature>
<evidence type="ECO:0000259" key="8">
    <source>
        <dbReference type="PROSITE" id="PS50112"/>
    </source>
</evidence>
<dbReference type="PROSITE" id="PS50112">
    <property type="entry name" value="PAS"/>
    <property type="match status" value="1"/>
</dbReference>
<dbReference type="Gene3D" id="3.30.450.20">
    <property type="entry name" value="PAS domain"/>
    <property type="match status" value="2"/>
</dbReference>
<dbReference type="PROSITE" id="PS51832">
    <property type="entry name" value="HD_GYP"/>
    <property type="match status" value="1"/>
</dbReference>
<dbReference type="InterPro" id="IPR037522">
    <property type="entry name" value="HD_GYP_dom"/>
</dbReference>
<dbReference type="Gene3D" id="3.30.70.270">
    <property type="match status" value="1"/>
</dbReference>
<feature type="transmembrane region" description="Helical" evidence="7">
    <location>
        <begin position="200"/>
        <end position="219"/>
    </location>
</feature>
<feature type="domain" description="GGDEF" evidence="9">
    <location>
        <begin position="407"/>
        <end position="544"/>
    </location>
</feature>
<dbReference type="PROSITE" id="PS50887">
    <property type="entry name" value="GGDEF"/>
    <property type="match status" value="1"/>
</dbReference>
<evidence type="ECO:0000256" key="1">
    <source>
        <dbReference type="ARBA" id="ARBA00004651"/>
    </source>
</evidence>
<dbReference type="PANTHER" id="PTHR43155:SF2">
    <property type="entry name" value="CYCLIC DI-GMP PHOSPHODIESTERASE PA4108"/>
    <property type="match status" value="1"/>
</dbReference>
<dbReference type="SMART" id="SM00267">
    <property type="entry name" value="GGDEF"/>
    <property type="match status" value="1"/>
</dbReference>
<accession>A0A1T4WQ21</accession>
<gene>
    <name evidence="11" type="ORF">SAMN05443428_10340</name>
</gene>
<evidence type="ECO:0000256" key="2">
    <source>
        <dbReference type="ARBA" id="ARBA00022475"/>
    </source>
</evidence>
<keyword evidence="5 7" id="KW-0472">Membrane</keyword>
<evidence type="ECO:0000256" key="5">
    <source>
        <dbReference type="ARBA" id="ARBA00023136"/>
    </source>
</evidence>
<evidence type="ECO:0000256" key="6">
    <source>
        <dbReference type="SAM" id="Coils"/>
    </source>
</evidence>
<dbReference type="RefSeq" id="WP_179122160.1">
    <property type="nucleotide sequence ID" value="NZ_FUYH01000003.1"/>
</dbReference>
<dbReference type="CDD" id="cd00130">
    <property type="entry name" value="PAS"/>
    <property type="match status" value="1"/>
</dbReference>